<evidence type="ECO:0000313" key="2">
    <source>
        <dbReference type="Proteomes" id="UP000466692"/>
    </source>
</evidence>
<protein>
    <submittedName>
        <fullName evidence="1">TetR family transcriptional regulator</fullName>
    </submittedName>
</protein>
<proteinExistence type="predicted"/>
<gene>
    <name evidence="1" type="ORF">GLW08_16285</name>
</gene>
<dbReference type="EMBL" id="WMEU01000005">
    <property type="protein sequence ID" value="MYL54894.1"/>
    <property type="molecule type" value="Genomic_DNA"/>
</dbReference>
<sequence>MGLASNKNNEHQKILDAALELFSGQGYEDTTLQQIAIKAETNENKVLHHFESKDDLFIELMATKFKLDQDPNEAIL</sequence>
<reference evidence="1" key="1">
    <citation type="submission" date="2019-11" db="EMBL/GenBank/DDBJ databases">
        <title>Genome sequences of 17 halophilic strains isolated from different environments.</title>
        <authorList>
            <person name="Furrow R.E."/>
        </authorList>
    </citation>
    <scope>NUCLEOTIDE SEQUENCE</scope>
    <source>
        <strain evidence="1">22510_22_Filter</strain>
    </source>
</reference>
<organism evidence="1 2">
    <name type="scientific">Pontibacillus yanchengensis</name>
    <dbReference type="NCBI Taxonomy" id="462910"/>
    <lineage>
        <taxon>Bacteria</taxon>
        <taxon>Bacillati</taxon>
        <taxon>Bacillota</taxon>
        <taxon>Bacilli</taxon>
        <taxon>Bacillales</taxon>
        <taxon>Bacillaceae</taxon>
        <taxon>Pontibacillus</taxon>
    </lineage>
</organism>
<evidence type="ECO:0000313" key="1">
    <source>
        <dbReference type="EMBL" id="MYL54894.1"/>
    </source>
</evidence>
<name>A0ACC7VLN0_9BACI</name>
<dbReference type="Proteomes" id="UP000466692">
    <property type="component" value="Unassembled WGS sequence"/>
</dbReference>
<comment type="caution">
    <text evidence="1">The sequence shown here is derived from an EMBL/GenBank/DDBJ whole genome shotgun (WGS) entry which is preliminary data.</text>
</comment>
<accession>A0ACC7VLN0</accession>
<keyword evidence="2" id="KW-1185">Reference proteome</keyword>